<dbReference type="Proteomes" id="UP000501648">
    <property type="component" value="Chromosome"/>
</dbReference>
<feature type="region of interest" description="Disordered" evidence="1">
    <location>
        <begin position="440"/>
        <end position="461"/>
    </location>
</feature>
<dbReference type="EMBL" id="CP008956">
    <property type="protein sequence ID" value="QJQ00226.1"/>
    <property type="molecule type" value="Genomic_DNA"/>
</dbReference>
<reference evidence="2 3" key="1">
    <citation type="journal article" date="2012" name="J. Bacteriol.">
        <title>Genome sequence of the pathogenic Herbaspirillum seropedicae strain Os34, isolated from rice roots.</title>
        <authorList>
            <person name="Ye W."/>
            <person name="Ye S."/>
            <person name="Liu J."/>
            <person name="Chang S."/>
            <person name="Chen M."/>
            <person name="Zhu B."/>
            <person name="Guo L."/>
            <person name="An Q."/>
        </authorList>
    </citation>
    <scope>NUCLEOTIDE SEQUENCE [LARGE SCALE GENOMIC DNA]</scope>
    <source>
        <strain evidence="2 3">Os34</strain>
    </source>
</reference>
<accession>A0A6M3ZNY0</accession>
<evidence type="ECO:0000256" key="1">
    <source>
        <dbReference type="SAM" id="MobiDB-lite"/>
    </source>
</evidence>
<evidence type="ECO:0000313" key="2">
    <source>
        <dbReference type="EMBL" id="QJQ00226.1"/>
    </source>
</evidence>
<organism evidence="2 3">
    <name type="scientific">Herbaspirillum rubrisubalbicans Os34</name>
    <dbReference type="NCBI Taxonomy" id="1235827"/>
    <lineage>
        <taxon>Bacteria</taxon>
        <taxon>Pseudomonadati</taxon>
        <taxon>Pseudomonadota</taxon>
        <taxon>Betaproteobacteria</taxon>
        <taxon>Burkholderiales</taxon>
        <taxon>Oxalobacteraceae</taxon>
        <taxon>Herbaspirillum</taxon>
    </lineage>
</organism>
<name>A0A6M3ZNY0_9BURK</name>
<protein>
    <submittedName>
        <fullName evidence="2">Uncharacterized protein</fullName>
    </submittedName>
</protein>
<evidence type="ECO:0000313" key="3">
    <source>
        <dbReference type="Proteomes" id="UP000501648"/>
    </source>
</evidence>
<sequence length="461" mass="52684">MHCLIPGELVSSEKFNENGQVGSTTVRVLTQAKNTDSTERPAVALVVEQYEKAVRVISETARIALPHIVRWTADEMDALQKKIQGVVPLSSDDNIVTIKLPSARKFAEFRDDLKRFDDLRAINTASVLTRSLFTQLFAEFDAFIGELLKTIYLKNDNLLKGISREISLAELLDFSDLSAVKKALLEKEIDSIRRDSYVEQFSALEKKFGITLKKFSEWSQFVELSQRRNILTHNGGVVSDQYLAVCGREGYKFSGVAPKIGDLLDVPFDYFVSASRLLSKVGLMLGYTLWNKVYPDETDSMHHELNNLLYSCLEQKRFKFVAELGDFVFSEPMRKKLVDIDYRVRIVNIAIGMKFSDNHEQAIQLLRSVDWSASYRDFRLAQAVLEDRYAEATEMMKNIGKKGEILNQDAYHSWPLFSRFRERPEFYDAYLEIYGEPFSEKLPGEQGEVQAPTVADEELPE</sequence>
<gene>
    <name evidence="2" type="ORF">C798_08270</name>
</gene>
<proteinExistence type="predicted"/>
<dbReference type="AlphaFoldDB" id="A0A6M3ZNY0"/>